<dbReference type="SUPFAM" id="SSF52799">
    <property type="entry name" value="(Phosphotyrosine protein) phosphatases II"/>
    <property type="match status" value="1"/>
</dbReference>
<gene>
    <name evidence="3" type="ORF">G6M46_28310</name>
</gene>
<dbReference type="InterPro" id="IPR029021">
    <property type="entry name" value="Prot-tyrosine_phosphatase-like"/>
</dbReference>
<dbReference type="InterPro" id="IPR016130">
    <property type="entry name" value="Tyr_Pase_AS"/>
</dbReference>
<dbReference type="AlphaFoldDB" id="A0AA44FBA3"/>
<dbReference type="EMBL" id="JAAMAY010000043">
    <property type="protein sequence ID" value="NTC32048.1"/>
    <property type="molecule type" value="Genomic_DNA"/>
</dbReference>
<dbReference type="RefSeq" id="WP_174021538.1">
    <property type="nucleotide sequence ID" value="NZ_JAAMAW010000022.1"/>
</dbReference>
<dbReference type="GO" id="GO:0004721">
    <property type="term" value="F:phosphoprotein phosphatase activity"/>
    <property type="evidence" value="ECO:0007669"/>
    <property type="project" value="InterPro"/>
</dbReference>
<reference evidence="3" key="1">
    <citation type="journal article" date="2020" name="Science">
        <title>Unexpected conservation and global transmission of agrobacterial virulence plasmids.</title>
        <authorList>
            <person name="Weisberg A.J."/>
            <person name="Davis E.W. 2nd"/>
            <person name="Tabima J."/>
            <person name="Belcher M.S."/>
            <person name="Miller M."/>
            <person name="Kuo C.H."/>
            <person name="Loper J.E."/>
            <person name="Grunwald N.J."/>
            <person name="Putnam M.L."/>
            <person name="Chang J.H."/>
        </authorList>
    </citation>
    <scope>NUCLEOTIDE SEQUENCE</scope>
    <source>
        <strain evidence="3">17-1853-1a</strain>
    </source>
</reference>
<dbReference type="PANTHER" id="PTHR31126">
    <property type="entry name" value="TYROSINE-PROTEIN PHOSPHATASE"/>
    <property type="match status" value="1"/>
</dbReference>
<comment type="caution">
    <text evidence="3">The sequence shown here is derived from an EMBL/GenBank/DDBJ whole genome shotgun (WGS) entry which is preliminary data.</text>
</comment>
<dbReference type="Pfam" id="PF13350">
    <property type="entry name" value="Y_phosphatase3"/>
    <property type="match status" value="1"/>
</dbReference>
<protein>
    <submittedName>
        <fullName evidence="3">Tyrosine-protein phosphatase</fullName>
    </submittedName>
</protein>
<feature type="domain" description="Tyrosine specific protein phosphatases" evidence="2">
    <location>
        <begin position="128"/>
        <end position="165"/>
    </location>
</feature>
<evidence type="ECO:0000313" key="4">
    <source>
        <dbReference type="Proteomes" id="UP000702952"/>
    </source>
</evidence>
<sequence>MAEDSDMGQSIALSGVDNFRDLGGYTVKGGRIRRGLLFRSGDLSRATEDDLVHLASLGIELIVDLRRPIERQYSVSRPWAGFEGRVITSDIPEDFKDWAVALKTVEVVDAHWFRNSSLKSYREVPFSPRNVSLFGSYLKSCAETTGGILVHCAAGKDRTGMLCAIVQKLLGGSDEDITAEFLKTNDAARIERRIPRLYDWLYSQTGHRVPEDALRVALSVDAVHLEIFFKNIADRSGNLQNYVRDVLGIDDETVRTLRRRLVE</sequence>
<accession>A0AA44FBA3</accession>
<evidence type="ECO:0000313" key="3">
    <source>
        <dbReference type="EMBL" id="NTC32048.1"/>
    </source>
</evidence>
<proteinExistence type="inferred from homology"/>
<dbReference type="PANTHER" id="PTHR31126:SF1">
    <property type="entry name" value="TYROSINE SPECIFIC PROTEIN PHOSPHATASES DOMAIN-CONTAINING PROTEIN"/>
    <property type="match status" value="1"/>
</dbReference>
<dbReference type="Proteomes" id="UP000702952">
    <property type="component" value="Unassembled WGS sequence"/>
</dbReference>
<dbReference type="PROSITE" id="PS00383">
    <property type="entry name" value="TYR_PHOSPHATASE_1"/>
    <property type="match status" value="1"/>
</dbReference>
<dbReference type="PROSITE" id="PS50056">
    <property type="entry name" value="TYR_PHOSPHATASE_2"/>
    <property type="match status" value="1"/>
</dbReference>
<dbReference type="InterPro" id="IPR000387">
    <property type="entry name" value="Tyr_Pase_dom"/>
</dbReference>
<evidence type="ECO:0000259" key="2">
    <source>
        <dbReference type="PROSITE" id="PS50056"/>
    </source>
</evidence>
<dbReference type="Gene3D" id="3.90.190.10">
    <property type="entry name" value="Protein tyrosine phosphatase superfamily"/>
    <property type="match status" value="1"/>
</dbReference>
<comment type="similarity">
    <text evidence="1">Belongs to the protein-tyrosine phosphatase family.</text>
</comment>
<evidence type="ECO:0000256" key="1">
    <source>
        <dbReference type="ARBA" id="ARBA00009580"/>
    </source>
</evidence>
<organism evidence="3 4">
    <name type="scientific">Agrobacterium tumefaciens</name>
    <dbReference type="NCBI Taxonomy" id="358"/>
    <lineage>
        <taxon>Bacteria</taxon>
        <taxon>Pseudomonadati</taxon>
        <taxon>Pseudomonadota</taxon>
        <taxon>Alphaproteobacteria</taxon>
        <taxon>Hyphomicrobiales</taxon>
        <taxon>Rhizobiaceae</taxon>
        <taxon>Rhizobium/Agrobacterium group</taxon>
        <taxon>Agrobacterium</taxon>
        <taxon>Agrobacterium tumefaciens complex</taxon>
    </lineage>
</organism>
<dbReference type="InterPro" id="IPR026893">
    <property type="entry name" value="Tyr/Ser_Pase_IphP-type"/>
</dbReference>
<name>A0AA44FBA3_AGRTU</name>